<organism evidence="3 4">
    <name type="scientific">Aspergillus piperis CBS 112811</name>
    <dbReference type="NCBI Taxonomy" id="1448313"/>
    <lineage>
        <taxon>Eukaryota</taxon>
        <taxon>Fungi</taxon>
        <taxon>Dikarya</taxon>
        <taxon>Ascomycota</taxon>
        <taxon>Pezizomycotina</taxon>
        <taxon>Eurotiomycetes</taxon>
        <taxon>Eurotiomycetidae</taxon>
        <taxon>Eurotiales</taxon>
        <taxon>Aspergillaceae</taxon>
        <taxon>Aspergillus</taxon>
        <taxon>Aspergillus subgen. Circumdati</taxon>
    </lineage>
</organism>
<keyword evidence="4" id="KW-1185">Reference proteome</keyword>
<evidence type="ECO:0000313" key="4">
    <source>
        <dbReference type="Proteomes" id="UP000249526"/>
    </source>
</evidence>
<gene>
    <name evidence="3" type="ORF">BO85DRAFT_222348</name>
</gene>
<keyword evidence="2" id="KW-0472">Membrane</keyword>
<evidence type="ECO:0000256" key="2">
    <source>
        <dbReference type="SAM" id="Phobius"/>
    </source>
</evidence>
<proteinExistence type="predicted"/>
<feature type="region of interest" description="Disordered" evidence="1">
    <location>
        <begin position="33"/>
        <end position="77"/>
    </location>
</feature>
<dbReference type="RefSeq" id="XP_025518195.1">
    <property type="nucleotide sequence ID" value="XM_025654717.1"/>
</dbReference>
<protein>
    <submittedName>
        <fullName evidence="3">Uncharacterized protein</fullName>
    </submittedName>
</protein>
<keyword evidence="2" id="KW-0812">Transmembrane</keyword>
<dbReference type="Proteomes" id="UP000249526">
    <property type="component" value="Unassembled WGS sequence"/>
</dbReference>
<dbReference type="GeneID" id="37158119"/>
<evidence type="ECO:0000256" key="1">
    <source>
        <dbReference type="SAM" id="MobiDB-lite"/>
    </source>
</evidence>
<sequence>MLYGSVTLYLLLSIPCIYLAVRLIFLSKIRRSNKHPPRMPFHEKLQPQNAMSSTQRAESRHPQNNTTGKTIRSSSAC</sequence>
<name>A0A8G1R6N1_9EURO</name>
<feature type="transmembrane region" description="Helical" evidence="2">
    <location>
        <begin position="6"/>
        <end position="25"/>
    </location>
</feature>
<reference evidence="3 4" key="1">
    <citation type="submission" date="2018-02" db="EMBL/GenBank/DDBJ databases">
        <title>The genomes of Aspergillus section Nigri reveals drivers in fungal speciation.</title>
        <authorList>
            <consortium name="DOE Joint Genome Institute"/>
            <person name="Vesth T.C."/>
            <person name="Nybo J."/>
            <person name="Theobald S."/>
            <person name="Brandl J."/>
            <person name="Frisvad J.C."/>
            <person name="Nielsen K.F."/>
            <person name="Lyhne E.K."/>
            <person name="Kogle M.E."/>
            <person name="Kuo A."/>
            <person name="Riley R."/>
            <person name="Clum A."/>
            <person name="Nolan M."/>
            <person name="Lipzen A."/>
            <person name="Salamov A."/>
            <person name="Henrissat B."/>
            <person name="Wiebenga A."/>
            <person name="De vries R.P."/>
            <person name="Grigoriev I.V."/>
            <person name="Mortensen U.H."/>
            <person name="Andersen M.R."/>
            <person name="Baker S.E."/>
        </authorList>
    </citation>
    <scope>NUCLEOTIDE SEQUENCE [LARGE SCALE GENOMIC DNA]</scope>
    <source>
        <strain evidence="3 4">CBS 112811</strain>
    </source>
</reference>
<dbReference type="EMBL" id="KZ825057">
    <property type="protein sequence ID" value="RAH60273.1"/>
    <property type="molecule type" value="Genomic_DNA"/>
</dbReference>
<dbReference type="AlphaFoldDB" id="A0A8G1R6N1"/>
<feature type="compositionally biased region" description="Polar residues" evidence="1">
    <location>
        <begin position="46"/>
        <end position="77"/>
    </location>
</feature>
<keyword evidence="2" id="KW-1133">Transmembrane helix</keyword>
<evidence type="ECO:0000313" key="3">
    <source>
        <dbReference type="EMBL" id="RAH60273.1"/>
    </source>
</evidence>
<accession>A0A8G1R6N1</accession>